<proteinExistence type="inferred from homology"/>
<comment type="similarity">
    <text evidence="2">Belongs to the Mediator complex subunit 10 family.</text>
</comment>
<feature type="compositionally biased region" description="Polar residues" evidence="6">
    <location>
        <begin position="359"/>
        <end position="375"/>
    </location>
</feature>
<dbReference type="Pfam" id="PF09748">
    <property type="entry name" value="Med10"/>
    <property type="match status" value="1"/>
</dbReference>
<dbReference type="InterPro" id="IPR010987">
    <property type="entry name" value="Glutathione-S-Trfase_C-like"/>
</dbReference>
<dbReference type="PROSITE" id="PS50405">
    <property type="entry name" value="GST_CTER"/>
    <property type="match status" value="1"/>
</dbReference>
<dbReference type="InterPro" id="IPR016639">
    <property type="entry name" value="GST_Omega/GSH"/>
</dbReference>
<dbReference type="GO" id="GO:0004364">
    <property type="term" value="F:glutathione transferase activity"/>
    <property type="evidence" value="ECO:0007669"/>
    <property type="project" value="InterPro"/>
</dbReference>
<dbReference type="CDD" id="cd00570">
    <property type="entry name" value="GST_N_family"/>
    <property type="match status" value="1"/>
</dbReference>
<gene>
    <name evidence="8" type="ORF">Gasu_41140</name>
</gene>
<feature type="region of interest" description="Disordered" evidence="6">
    <location>
        <begin position="355"/>
        <end position="375"/>
    </location>
</feature>
<dbReference type="GeneID" id="17087257"/>
<keyword evidence="4" id="KW-0804">Transcription</keyword>
<dbReference type="OrthoDB" id="2309723at2759"/>
<dbReference type="InterPro" id="IPR036282">
    <property type="entry name" value="Glutathione-S-Trfase_C_sf"/>
</dbReference>
<dbReference type="Pfam" id="PF13409">
    <property type="entry name" value="GST_N_2"/>
    <property type="match status" value="1"/>
</dbReference>
<dbReference type="AlphaFoldDB" id="M2XEM7"/>
<feature type="domain" description="GST C-terminal" evidence="7">
    <location>
        <begin position="185"/>
        <end position="342"/>
    </location>
</feature>
<dbReference type="InterPro" id="IPR004045">
    <property type="entry name" value="Glutathione_S-Trfase_N"/>
</dbReference>
<keyword evidence="3" id="KW-0805">Transcription regulation</keyword>
<evidence type="ECO:0000313" key="9">
    <source>
        <dbReference type="Proteomes" id="UP000030680"/>
    </source>
</evidence>
<dbReference type="Pfam" id="PF13410">
    <property type="entry name" value="GST_C_2"/>
    <property type="match status" value="1"/>
</dbReference>
<dbReference type="InterPro" id="IPR019145">
    <property type="entry name" value="Mediator_Med10"/>
</dbReference>
<evidence type="ECO:0000259" key="7">
    <source>
        <dbReference type="PROSITE" id="PS50405"/>
    </source>
</evidence>
<evidence type="ECO:0000256" key="4">
    <source>
        <dbReference type="ARBA" id="ARBA00023163"/>
    </source>
</evidence>
<sequence length="510" mass="59406">MIAFVYRLCKLNKNFTSHHFEKSNCGYSLIVKANYKLPKIQVLQIPWLSKLGIATSYTLWKWLWNVMVSQLAPKDETGEYKRPISQFRNKIEANPEARFPLEKNRYSLYVGFPCPWCHRVLLALALCNWKDYFHIEYCEANISDGSWKLRGGQSIRKIYRYYEHNYRGRCTLPLLVDNVQQCIVNNESSDIVQFLMELLATHHHSVPIVPIQKCILLEEESKALVQRIHENVNNGVYKAGFAQSQKNYESALMLLFDTLNEIEKRLEKHSFVEGNTITTADIYLFPTMYRFKAIYGPLFKCLWKDIPINYPFLYQWLQRVYSIPGIAETCDLEETKQSYYKSLFPLNPSQIVPKDSEEQCSLNTDGDNHSSSLTNTTGSSEALLVPLVNTVTQQLFQLETLVKNATEISKLEDIYESIQHLVTQLQQLEQQSNLAQGSVPLDLLECIDRGENPSFYTLAKLDQWKKLESERQKKMEAVGWFRDCLRKQLEEQNISWKEYGDEDKSESEND</sequence>
<dbReference type="GO" id="GO:0006357">
    <property type="term" value="P:regulation of transcription by RNA polymerase II"/>
    <property type="evidence" value="ECO:0007669"/>
    <property type="project" value="InterPro"/>
</dbReference>
<keyword evidence="9" id="KW-1185">Reference proteome</keyword>
<dbReference type="PANTHER" id="PTHR32419">
    <property type="entry name" value="GLUTATHIONYL-HYDROQUINONE REDUCTASE"/>
    <property type="match status" value="1"/>
</dbReference>
<dbReference type="Proteomes" id="UP000030680">
    <property type="component" value="Unassembled WGS sequence"/>
</dbReference>
<dbReference type="RefSeq" id="XP_005704942.1">
    <property type="nucleotide sequence ID" value="XM_005704885.1"/>
</dbReference>
<organism evidence="8 9">
    <name type="scientific">Galdieria sulphuraria</name>
    <name type="common">Red alga</name>
    <dbReference type="NCBI Taxonomy" id="130081"/>
    <lineage>
        <taxon>Eukaryota</taxon>
        <taxon>Rhodophyta</taxon>
        <taxon>Bangiophyceae</taxon>
        <taxon>Galdieriales</taxon>
        <taxon>Galdieriaceae</taxon>
        <taxon>Galdieria</taxon>
    </lineage>
</organism>
<evidence type="ECO:0000256" key="2">
    <source>
        <dbReference type="ARBA" id="ARBA00005389"/>
    </source>
</evidence>
<protein>
    <submittedName>
        <fullName evidence="8">Putative glutathione S-transferase</fullName>
    </submittedName>
</protein>
<dbReference type="SUPFAM" id="SSF47616">
    <property type="entry name" value="GST C-terminal domain-like"/>
    <property type="match status" value="1"/>
</dbReference>
<evidence type="ECO:0000256" key="1">
    <source>
        <dbReference type="ARBA" id="ARBA00004123"/>
    </source>
</evidence>
<keyword evidence="8" id="KW-0808">Transferase</keyword>
<dbReference type="Gene3D" id="1.20.1050.10">
    <property type="match status" value="1"/>
</dbReference>
<accession>M2XEM7</accession>
<dbReference type="Gene3D" id="3.40.30.10">
    <property type="entry name" value="Glutaredoxin"/>
    <property type="match status" value="1"/>
</dbReference>
<dbReference type="KEGG" id="gsl:Gasu_41140"/>
<evidence type="ECO:0000256" key="6">
    <source>
        <dbReference type="SAM" id="MobiDB-lite"/>
    </source>
</evidence>
<comment type="subcellular location">
    <subcellularLocation>
        <location evidence="1">Nucleus</location>
    </subcellularLocation>
</comment>
<dbReference type="Gramene" id="EME28422">
    <property type="protein sequence ID" value="EME28422"/>
    <property type="gene ID" value="Gasu_41140"/>
</dbReference>
<dbReference type="SUPFAM" id="SSF52833">
    <property type="entry name" value="Thioredoxin-like"/>
    <property type="match status" value="1"/>
</dbReference>
<evidence type="ECO:0000256" key="3">
    <source>
        <dbReference type="ARBA" id="ARBA00023015"/>
    </source>
</evidence>
<dbReference type="InterPro" id="IPR036249">
    <property type="entry name" value="Thioredoxin-like_sf"/>
</dbReference>
<dbReference type="EMBL" id="KB454520">
    <property type="protein sequence ID" value="EME28422.1"/>
    <property type="molecule type" value="Genomic_DNA"/>
</dbReference>
<evidence type="ECO:0000256" key="5">
    <source>
        <dbReference type="ARBA" id="ARBA00023242"/>
    </source>
</evidence>
<dbReference type="eggNOG" id="KOG2903">
    <property type="taxonomic scope" value="Eukaryota"/>
</dbReference>
<dbReference type="GO" id="GO:0016592">
    <property type="term" value="C:mediator complex"/>
    <property type="evidence" value="ECO:0007669"/>
    <property type="project" value="InterPro"/>
</dbReference>
<dbReference type="GO" id="GO:0003712">
    <property type="term" value="F:transcription coregulator activity"/>
    <property type="evidence" value="ECO:0007669"/>
    <property type="project" value="InterPro"/>
</dbReference>
<dbReference type="STRING" id="130081.M2XEM7"/>
<name>M2XEM7_GALSU</name>
<reference evidence="9" key="1">
    <citation type="journal article" date="2013" name="Science">
        <title>Gene transfer from bacteria and archaea facilitated evolution of an extremophilic eukaryote.</title>
        <authorList>
            <person name="Schonknecht G."/>
            <person name="Chen W.H."/>
            <person name="Ternes C.M."/>
            <person name="Barbier G.G."/>
            <person name="Shrestha R.P."/>
            <person name="Stanke M."/>
            <person name="Brautigam A."/>
            <person name="Baker B.J."/>
            <person name="Banfield J.F."/>
            <person name="Garavito R.M."/>
            <person name="Carr K."/>
            <person name="Wilkerson C."/>
            <person name="Rensing S.A."/>
            <person name="Gagneul D."/>
            <person name="Dickenson N.E."/>
            <person name="Oesterhelt C."/>
            <person name="Lercher M.J."/>
            <person name="Weber A.P."/>
        </authorList>
    </citation>
    <scope>NUCLEOTIDE SEQUENCE [LARGE SCALE GENOMIC DNA]</scope>
    <source>
        <strain evidence="9">074W</strain>
    </source>
</reference>
<evidence type="ECO:0000313" key="8">
    <source>
        <dbReference type="EMBL" id="EME28422.1"/>
    </source>
</evidence>
<dbReference type="InterPro" id="IPR047047">
    <property type="entry name" value="GST_Omega-like_C"/>
</dbReference>
<dbReference type="GO" id="GO:0005737">
    <property type="term" value="C:cytoplasm"/>
    <property type="evidence" value="ECO:0007669"/>
    <property type="project" value="TreeGrafter"/>
</dbReference>
<keyword evidence="5" id="KW-0539">Nucleus</keyword>
<dbReference type="CDD" id="cd03190">
    <property type="entry name" value="GST_C_Omega_like"/>
    <property type="match status" value="1"/>
</dbReference>
<dbReference type="PANTHER" id="PTHR32419:SF6">
    <property type="entry name" value="GLUTATHIONE S-TRANSFERASE OMEGA-LIKE 1-RELATED"/>
    <property type="match status" value="1"/>
</dbReference>